<gene>
    <name evidence="3" type="ORF">KEC57_17930</name>
</gene>
<feature type="transmembrane region" description="Helical" evidence="1">
    <location>
        <begin position="142"/>
        <end position="161"/>
    </location>
</feature>
<keyword evidence="3" id="KW-0645">Protease</keyword>
<feature type="transmembrane region" description="Helical" evidence="1">
    <location>
        <begin position="236"/>
        <end position="255"/>
    </location>
</feature>
<dbReference type="Pfam" id="PF02517">
    <property type="entry name" value="Rce1-like"/>
    <property type="match status" value="1"/>
</dbReference>
<keyword evidence="1" id="KW-1133">Transmembrane helix</keyword>
<feature type="transmembrane region" description="Helical" evidence="1">
    <location>
        <begin position="64"/>
        <end position="90"/>
    </location>
</feature>
<feature type="transmembrane region" description="Helical" evidence="1">
    <location>
        <begin position="102"/>
        <end position="122"/>
    </location>
</feature>
<proteinExistence type="predicted"/>
<organism evidence="3 4">
    <name type="scientific">Microbacterium allomyrinae</name>
    <dbReference type="NCBI Taxonomy" id="2830666"/>
    <lineage>
        <taxon>Bacteria</taxon>
        <taxon>Bacillati</taxon>
        <taxon>Actinomycetota</taxon>
        <taxon>Actinomycetes</taxon>
        <taxon>Micrococcales</taxon>
        <taxon>Microbacteriaceae</taxon>
        <taxon>Microbacterium</taxon>
    </lineage>
</organism>
<dbReference type="Proteomes" id="UP001139354">
    <property type="component" value="Unassembled WGS sequence"/>
</dbReference>
<feature type="transmembrane region" description="Helical" evidence="1">
    <location>
        <begin position="182"/>
        <end position="204"/>
    </location>
</feature>
<evidence type="ECO:0000259" key="2">
    <source>
        <dbReference type="Pfam" id="PF02517"/>
    </source>
</evidence>
<dbReference type="GO" id="GO:0008237">
    <property type="term" value="F:metallopeptidase activity"/>
    <property type="evidence" value="ECO:0007669"/>
    <property type="project" value="UniProtKB-KW"/>
</dbReference>
<feature type="transmembrane region" description="Helical" evidence="1">
    <location>
        <begin position="32"/>
        <end position="52"/>
    </location>
</feature>
<dbReference type="InterPro" id="IPR003675">
    <property type="entry name" value="Rce1/LyrA-like_dom"/>
</dbReference>
<dbReference type="GO" id="GO:0080120">
    <property type="term" value="P:CAAX-box protein maturation"/>
    <property type="evidence" value="ECO:0007669"/>
    <property type="project" value="UniProtKB-ARBA"/>
</dbReference>
<feature type="domain" description="CAAX prenyl protease 2/Lysostaphin resistance protein A-like" evidence="2">
    <location>
        <begin position="147"/>
        <end position="248"/>
    </location>
</feature>
<feature type="transmembrane region" description="Helical" evidence="1">
    <location>
        <begin position="210"/>
        <end position="229"/>
    </location>
</feature>
<evidence type="ECO:0000313" key="3">
    <source>
        <dbReference type="EMBL" id="MCC2034071.1"/>
    </source>
</evidence>
<keyword evidence="1" id="KW-0812">Transmembrane</keyword>
<evidence type="ECO:0000313" key="4">
    <source>
        <dbReference type="Proteomes" id="UP001139354"/>
    </source>
</evidence>
<sequence length="256" mass="25445">MTKAPGESPGLSRARRDQSDESAALGPFARPGIAVAIAAAGFVFAAVLLIGYPPARAGWIGLPAWLLAPLDLIVLSAPLVAAVLVARIAARGSLAAALGLTHWRWMDAAVGISIALIVRGLVETIAPTTGSLVPPFAEDVGAAVPAIVVAVVGGVLVSPIVEELFFRGLALRAMTQASTPALGAISASIVSVGVTTLGFVALHMLPSGGAVPLALVVGATAIGVGCGILAAVTDRLGGAVVAHVVFNASGIALLLW</sequence>
<keyword evidence="1" id="KW-0472">Membrane</keyword>
<comment type="caution">
    <text evidence="3">The sequence shown here is derived from an EMBL/GenBank/DDBJ whole genome shotgun (WGS) entry which is preliminary data.</text>
</comment>
<dbReference type="AlphaFoldDB" id="A0A9X1LYI5"/>
<name>A0A9X1LYI5_9MICO</name>
<keyword evidence="3" id="KW-0482">Metalloprotease</keyword>
<dbReference type="RefSeq" id="WP_229386073.1">
    <property type="nucleotide sequence ID" value="NZ_JAGTTN010000009.1"/>
</dbReference>
<keyword evidence="3" id="KW-0378">Hydrolase</keyword>
<protein>
    <submittedName>
        <fullName evidence="3">CPBP family intramembrane metalloprotease</fullName>
    </submittedName>
</protein>
<keyword evidence="4" id="KW-1185">Reference proteome</keyword>
<evidence type="ECO:0000256" key="1">
    <source>
        <dbReference type="SAM" id="Phobius"/>
    </source>
</evidence>
<reference evidence="3" key="1">
    <citation type="submission" date="2021-04" db="EMBL/GenBank/DDBJ databases">
        <title>Microbacterium tenobrionis sp. nov. and Microbacterium allomyrinae sp. nov., isolated from larvae of Tenobrio molitor and Allomyrina dichotoma, respectively.</title>
        <authorList>
            <person name="Lee S.D."/>
        </authorList>
    </citation>
    <scope>NUCLEOTIDE SEQUENCE</scope>
    <source>
        <strain evidence="3">BWT-G7</strain>
    </source>
</reference>
<dbReference type="GO" id="GO:0004175">
    <property type="term" value="F:endopeptidase activity"/>
    <property type="evidence" value="ECO:0007669"/>
    <property type="project" value="UniProtKB-ARBA"/>
</dbReference>
<accession>A0A9X1LYI5</accession>
<dbReference type="EMBL" id="JAGTTN010000009">
    <property type="protein sequence ID" value="MCC2034071.1"/>
    <property type="molecule type" value="Genomic_DNA"/>
</dbReference>